<dbReference type="Gene3D" id="3.30.70.1430">
    <property type="entry name" value="Multidrug efflux transporter AcrB pore domain"/>
    <property type="match status" value="2"/>
</dbReference>
<evidence type="ECO:0000256" key="1">
    <source>
        <dbReference type="SAM" id="MobiDB-lite"/>
    </source>
</evidence>
<dbReference type="PANTHER" id="PTHR32063:SF0">
    <property type="entry name" value="SWARMING MOTILITY PROTEIN SWRC"/>
    <property type="match status" value="1"/>
</dbReference>
<feature type="region of interest" description="Disordered" evidence="1">
    <location>
        <begin position="824"/>
        <end position="849"/>
    </location>
</feature>
<dbReference type="Gene3D" id="3.30.2090.10">
    <property type="entry name" value="Multidrug efflux transporter AcrB TolC docking domain, DN and DC subdomains"/>
    <property type="match status" value="3"/>
</dbReference>
<comment type="caution">
    <text evidence="3">The sequence shown here is derived from an EMBL/GenBank/DDBJ whole genome shotgun (WGS) entry which is preliminary data.</text>
</comment>
<organism evidence="3 4">
    <name type="scientific">Streptomyces stelliscabiei</name>
    <dbReference type="NCBI Taxonomy" id="146820"/>
    <lineage>
        <taxon>Bacteria</taxon>
        <taxon>Bacillati</taxon>
        <taxon>Actinomycetota</taxon>
        <taxon>Actinomycetes</taxon>
        <taxon>Kitasatosporales</taxon>
        <taxon>Streptomycetaceae</taxon>
        <taxon>Streptomyces</taxon>
    </lineage>
</organism>
<dbReference type="PANTHER" id="PTHR32063">
    <property type="match status" value="1"/>
</dbReference>
<dbReference type="GO" id="GO:0042910">
    <property type="term" value="F:xenobiotic transmembrane transporter activity"/>
    <property type="evidence" value="ECO:0007669"/>
    <property type="project" value="TreeGrafter"/>
</dbReference>
<sequence length="1074" mass="111419">MSWLSRISLANRKLAALITIIVVAFGAYAASSLKQQLIPNISFPAVTVTATYAGASPQVVEDQVVKPIEDAVKSVDGVETVTSTSRQGSASVQLQFDYDADVDTKANDVQQALSKSSASLPDNIDPEVQKGSSDDQPTMTLAVTSDEDQQDLAKVLEDKVVPELKAVDGVNQATVTGERDRNVVITPDSGKLQDAGLTVQSIKSALTSNGSTSPGGSVNSDKKSLSIQIGGALTSVQQVKDLWLSAETGAGSASGASGPGGAAAGTSSTTGSTGSGSSSPVQLKDVATVELKDSDATTLTRTNGKESLGVAITMDQDGSSSSISQDVRGKLSGLEKDLGHHSRITVVSDNGPQVRQAVVGLFEEGLLGLLMAVVVIVVFLRSVRSTLVTAVSIPLSLLIALIALWTKDYSLNVLTLGGLTLAVGRVVDDSIVVLENIKRHLGYGEDKRTAILTAVREVSTAVTLSTLTTVAVFVPIALVSGLVGELFGPFSITVVAAMLASLLVSLTIVPALAYWFLKPPKEAEAADPEEFRRKVEEEERSGTLQRAYVPVIDWAIGHRKSVLGIAAALLVFTFSLTAGLKTSFLGDSGSNSVSVTQTLPEGSSLQATDAAAKKVEKVISAVDGVDSYQVTIGSSGGFAVMGGGSSANSASYSIAVKDGADSSAVEDTLRDRFHALKGAGDLTVGSNSGFGSNNSIQVDVKSDDDANLKTATDKIENALKGLKEVTDVSSDLSTQSPQISIRAKGEEAASYGLTDTSIASAVSEAVQGSTVTQITVDGSARDVLVKTTSTAPNSVSGLEALKISTSHGEVRLDKVATVTQTQAPTKRQRVDGSGDAAVTATPAGDSTGTASAKVQQAIDKLDLPSGVTYEMGGVTASQGSAFSQLGLAILAAIAIVFLLLVGVFRSIRQTLVLLASIPFAFTGAFALLRITNTPLGVAALIGMLMLIGIVVTNAIVLMDLVNQYRAQGMSVQEAVREGGRRRLRPILMTALATIFALLPMALGITDSGGFISTPLAVVVIGGLFSSTLLTLVLIPTLYTMVETRRERRTQRRARRAARKPAPTAQENSTLQPQP</sequence>
<keyword evidence="2" id="KW-0472">Membrane</keyword>
<dbReference type="GO" id="GO:0005886">
    <property type="term" value="C:plasma membrane"/>
    <property type="evidence" value="ECO:0007669"/>
    <property type="project" value="TreeGrafter"/>
</dbReference>
<accession>A0A8I0TV95</accession>
<dbReference type="InterPro" id="IPR001036">
    <property type="entry name" value="Acrflvin-R"/>
</dbReference>
<feature type="region of interest" description="Disordered" evidence="1">
    <location>
        <begin position="115"/>
        <end position="137"/>
    </location>
</feature>
<keyword evidence="2" id="KW-1133">Transmembrane helix</keyword>
<dbReference type="Proteomes" id="UP000629287">
    <property type="component" value="Unassembled WGS sequence"/>
</dbReference>
<dbReference type="InterPro" id="IPR027463">
    <property type="entry name" value="AcrB_DN_DC_subdom"/>
</dbReference>
<protein>
    <submittedName>
        <fullName evidence="3">Multidrug efflux pump subunit AcrB</fullName>
    </submittedName>
</protein>
<feature type="transmembrane region" description="Helical" evidence="2">
    <location>
        <begin position="885"/>
        <end position="904"/>
    </location>
</feature>
<keyword evidence="4" id="KW-1185">Reference proteome</keyword>
<feature type="transmembrane region" description="Helical" evidence="2">
    <location>
        <begin position="562"/>
        <end position="580"/>
    </location>
</feature>
<gene>
    <name evidence="3" type="ORF">H4687_007741</name>
</gene>
<feature type="compositionally biased region" description="Low complexity" evidence="1">
    <location>
        <begin position="264"/>
        <end position="280"/>
    </location>
</feature>
<feature type="transmembrane region" description="Helical" evidence="2">
    <location>
        <begin position="937"/>
        <end position="962"/>
    </location>
</feature>
<evidence type="ECO:0000313" key="3">
    <source>
        <dbReference type="EMBL" id="MBE1601612.1"/>
    </source>
</evidence>
<feature type="transmembrane region" description="Helical" evidence="2">
    <location>
        <begin position="387"/>
        <end position="405"/>
    </location>
</feature>
<dbReference type="Gene3D" id="3.30.70.1440">
    <property type="entry name" value="Multidrug efflux transporter AcrB pore domain"/>
    <property type="match status" value="1"/>
</dbReference>
<dbReference type="RefSeq" id="WP_012999311.1">
    <property type="nucleotide sequence ID" value="NZ_JADBGF010000001.1"/>
</dbReference>
<evidence type="ECO:0000313" key="4">
    <source>
        <dbReference type="Proteomes" id="UP000629287"/>
    </source>
</evidence>
<dbReference type="EMBL" id="JADBGF010000001">
    <property type="protein sequence ID" value="MBE1601612.1"/>
    <property type="molecule type" value="Genomic_DNA"/>
</dbReference>
<evidence type="ECO:0000256" key="2">
    <source>
        <dbReference type="SAM" id="Phobius"/>
    </source>
</evidence>
<feature type="region of interest" description="Disordered" evidence="1">
    <location>
        <begin position="249"/>
        <end position="281"/>
    </location>
</feature>
<dbReference type="GeneID" id="24311790"/>
<dbReference type="OrthoDB" id="3306666at2"/>
<feature type="transmembrane region" description="Helical" evidence="2">
    <location>
        <begin position="490"/>
        <end position="517"/>
    </location>
</feature>
<dbReference type="AlphaFoldDB" id="A0A8I0TV95"/>
<dbReference type="Pfam" id="PF00873">
    <property type="entry name" value="ACR_tran"/>
    <property type="match status" value="2"/>
</dbReference>
<feature type="transmembrane region" description="Helical" evidence="2">
    <location>
        <begin position="983"/>
        <end position="1004"/>
    </location>
</feature>
<dbReference type="Gene3D" id="3.30.70.1320">
    <property type="entry name" value="Multidrug efflux transporter AcrB pore domain like"/>
    <property type="match status" value="2"/>
</dbReference>
<dbReference type="PRINTS" id="PR00702">
    <property type="entry name" value="ACRIFLAVINRP"/>
</dbReference>
<feature type="transmembrane region" description="Helical" evidence="2">
    <location>
        <begin position="911"/>
        <end position="931"/>
    </location>
</feature>
<dbReference type="Gene3D" id="1.20.1640.10">
    <property type="entry name" value="Multidrug efflux transporter AcrB transmembrane domain"/>
    <property type="match status" value="3"/>
</dbReference>
<dbReference type="SUPFAM" id="SSF82693">
    <property type="entry name" value="Multidrug efflux transporter AcrB pore domain, PN1, PN2, PC1 and PC2 subdomains"/>
    <property type="match status" value="3"/>
</dbReference>
<feature type="transmembrane region" description="Helical" evidence="2">
    <location>
        <begin position="458"/>
        <end position="478"/>
    </location>
</feature>
<reference evidence="3 4" key="1">
    <citation type="submission" date="2020-10" db="EMBL/GenBank/DDBJ databases">
        <title>Sequencing the genomes of 1000 actinobacteria strains.</title>
        <authorList>
            <person name="Klenk H.-P."/>
        </authorList>
    </citation>
    <scope>NUCLEOTIDE SEQUENCE [LARGE SCALE GENOMIC DNA]</scope>
    <source>
        <strain evidence="3 4">DSM 41803</strain>
    </source>
</reference>
<name>A0A8I0TV95_9ACTN</name>
<feature type="transmembrane region" description="Helical" evidence="2">
    <location>
        <begin position="1016"/>
        <end position="1041"/>
    </location>
</feature>
<feature type="transmembrane region" description="Helical" evidence="2">
    <location>
        <begin position="357"/>
        <end position="380"/>
    </location>
</feature>
<dbReference type="GeneID" id="86832219"/>
<proteinExistence type="predicted"/>
<dbReference type="SUPFAM" id="SSF82866">
    <property type="entry name" value="Multidrug efflux transporter AcrB transmembrane domain"/>
    <property type="match status" value="2"/>
</dbReference>
<keyword evidence="2" id="KW-0812">Transmembrane</keyword>
<feature type="region of interest" description="Disordered" evidence="1">
    <location>
        <begin position="1044"/>
        <end position="1074"/>
    </location>
</feature>
<dbReference type="SUPFAM" id="SSF82714">
    <property type="entry name" value="Multidrug efflux transporter AcrB TolC docking domain, DN and DC subdomains"/>
    <property type="match status" value="2"/>
</dbReference>
<feature type="compositionally biased region" description="Basic residues" evidence="1">
    <location>
        <begin position="1046"/>
        <end position="1058"/>
    </location>
</feature>